<name>A0A381J631_9CLOT</name>
<dbReference type="AlphaFoldDB" id="A0A381J631"/>
<keyword evidence="2" id="KW-1185">Reference proteome</keyword>
<dbReference type="Proteomes" id="UP000254664">
    <property type="component" value="Unassembled WGS sequence"/>
</dbReference>
<evidence type="ECO:0000313" key="2">
    <source>
        <dbReference type="Proteomes" id="UP000254664"/>
    </source>
</evidence>
<proteinExistence type="predicted"/>
<sequence>MKIELVLVNNKSGNIIDDCPIGHKRYYVKKNI</sequence>
<reference evidence="1 2" key="1">
    <citation type="submission" date="2018-06" db="EMBL/GenBank/DDBJ databases">
        <authorList>
            <consortium name="Pathogen Informatics"/>
            <person name="Doyle S."/>
        </authorList>
    </citation>
    <scope>NUCLEOTIDE SEQUENCE [LARGE SCALE GENOMIC DNA]</scope>
    <source>
        <strain evidence="1 2">NCTC9836</strain>
    </source>
</reference>
<protein>
    <submittedName>
        <fullName evidence="1">Uncharacterized protein</fullName>
    </submittedName>
</protein>
<accession>A0A381J631</accession>
<gene>
    <name evidence="1" type="ORF">NCTC9836_00891</name>
</gene>
<evidence type="ECO:0000313" key="1">
    <source>
        <dbReference type="EMBL" id="SUY46595.1"/>
    </source>
</evidence>
<organism evidence="1 2">
    <name type="scientific">Clostridium putrefaciens</name>
    <dbReference type="NCBI Taxonomy" id="99675"/>
    <lineage>
        <taxon>Bacteria</taxon>
        <taxon>Bacillati</taxon>
        <taxon>Bacillota</taxon>
        <taxon>Clostridia</taxon>
        <taxon>Eubacteriales</taxon>
        <taxon>Clostridiaceae</taxon>
        <taxon>Clostridium</taxon>
    </lineage>
</organism>
<dbReference type="EMBL" id="UFWZ01000001">
    <property type="protein sequence ID" value="SUY46595.1"/>
    <property type="molecule type" value="Genomic_DNA"/>
</dbReference>